<comment type="caution">
    <text evidence="1">The sequence shown here is derived from an EMBL/GenBank/DDBJ whole genome shotgun (WGS) entry which is preliminary data.</text>
</comment>
<sequence length="88" mass="10006">MYTLVVRPGCHLCEQAEQSMTELEAELGIVWCSQDIDSDPRYSTYSDDLPVLLREGRPIARLTSSKSALARALKPPLWHRLRNSLHVN</sequence>
<organism evidence="1 2">
    <name type="scientific">Flaviflexus equikiangi</name>
    <dbReference type="NCBI Taxonomy" id="2758573"/>
    <lineage>
        <taxon>Bacteria</taxon>
        <taxon>Bacillati</taxon>
        <taxon>Actinomycetota</taxon>
        <taxon>Actinomycetes</taxon>
        <taxon>Actinomycetales</taxon>
        <taxon>Actinomycetaceae</taxon>
        <taxon>Flaviflexus</taxon>
    </lineage>
</organism>
<gene>
    <name evidence="1" type="ORF">JVW63_07610</name>
</gene>
<dbReference type="RefSeq" id="WP_187996794.1">
    <property type="nucleotide sequence ID" value="NZ_JACEXG010000004.1"/>
</dbReference>
<name>A0ABS2TFX7_9ACTO</name>
<dbReference type="Proteomes" id="UP000705983">
    <property type="component" value="Unassembled WGS sequence"/>
</dbReference>
<evidence type="ECO:0000313" key="1">
    <source>
        <dbReference type="EMBL" id="MBM9433560.1"/>
    </source>
</evidence>
<keyword evidence="2" id="KW-1185">Reference proteome</keyword>
<dbReference type="EMBL" id="JAFFJS010000004">
    <property type="protein sequence ID" value="MBM9433560.1"/>
    <property type="molecule type" value="Genomic_DNA"/>
</dbReference>
<dbReference type="Pfam" id="PF05768">
    <property type="entry name" value="Glrx-like"/>
    <property type="match status" value="1"/>
</dbReference>
<proteinExistence type="predicted"/>
<dbReference type="Gene3D" id="3.40.30.10">
    <property type="entry name" value="Glutaredoxin"/>
    <property type="match status" value="1"/>
</dbReference>
<accession>A0ABS2TFX7</accession>
<reference evidence="2" key="1">
    <citation type="submission" date="2021-02" db="EMBL/GenBank/DDBJ databases">
        <title>Leucobacter sp. CX169.</title>
        <authorList>
            <person name="Cheng Y."/>
        </authorList>
    </citation>
    <scope>NUCLEOTIDE SEQUENCE [LARGE SCALE GENOMIC DNA]</scope>
    <source>
        <strain evidence="2">JY899</strain>
    </source>
</reference>
<dbReference type="SUPFAM" id="SSF52833">
    <property type="entry name" value="Thioredoxin-like"/>
    <property type="match status" value="1"/>
</dbReference>
<dbReference type="InterPro" id="IPR008554">
    <property type="entry name" value="Glutaredoxin-like"/>
</dbReference>
<protein>
    <submittedName>
        <fullName evidence="1">Glutaredoxin family protein</fullName>
    </submittedName>
</protein>
<evidence type="ECO:0000313" key="2">
    <source>
        <dbReference type="Proteomes" id="UP000705983"/>
    </source>
</evidence>
<dbReference type="InterPro" id="IPR036249">
    <property type="entry name" value="Thioredoxin-like_sf"/>
</dbReference>